<dbReference type="InterPro" id="IPR001360">
    <property type="entry name" value="Glyco_hydro_1"/>
</dbReference>
<dbReference type="SUPFAM" id="SSF51445">
    <property type="entry name" value="(Trans)glycosidases"/>
    <property type="match status" value="1"/>
</dbReference>
<comment type="similarity">
    <text evidence="2">Belongs to the glycosyl hydrolase 1 family.</text>
</comment>
<dbReference type="Gene3D" id="3.20.20.80">
    <property type="entry name" value="Glycosidases"/>
    <property type="match status" value="1"/>
</dbReference>
<dbReference type="Pfam" id="PF00232">
    <property type="entry name" value="Glyco_hydro_1"/>
    <property type="match status" value="1"/>
</dbReference>
<keyword evidence="1" id="KW-0326">Glycosidase</keyword>
<dbReference type="GO" id="GO:0008422">
    <property type="term" value="F:beta-glucosidase activity"/>
    <property type="evidence" value="ECO:0007669"/>
    <property type="project" value="TreeGrafter"/>
</dbReference>
<evidence type="ECO:0000313" key="3">
    <source>
        <dbReference type="EMBL" id="EEA90352.1"/>
    </source>
</evidence>
<dbReference type="PANTHER" id="PTHR10353:SF122">
    <property type="entry name" value="6-PHOSPHO-BETA-GLUCOSIDASE ASCB-RELATED"/>
    <property type="match status" value="1"/>
</dbReference>
<dbReference type="GeneID" id="98003194"/>
<dbReference type="Proteomes" id="UP000003560">
    <property type="component" value="Unassembled WGS sequence"/>
</dbReference>
<dbReference type="GO" id="GO:0016052">
    <property type="term" value="P:carbohydrate catabolic process"/>
    <property type="evidence" value="ECO:0007669"/>
    <property type="project" value="TreeGrafter"/>
</dbReference>
<evidence type="ECO:0000256" key="2">
    <source>
        <dbReference type="RuleBase" id="RU003690"/>
    </source>
</evidence>
<sequence length="492" mass="56113">MSNVFPEGFYWGGATAANQCEGAWNVDGRGPARTDVTTVGTADSPRYITVRMPDGTTTKFSQFTPVPKEARGAVLDGEYYPNHESIDFYHHYKEDIALFAEMGFKMFRMSISWSRIFPKGIEEEPNQAGLDFYRNVFLELKKYGIEPLVTISHYDTPLYIEEELGGWSNREVIALYDRFTEVLFREYKGLVKYWLTFNEINCALMTLKFIPNMPHTMVQDRYQSLHNQFVASARAVKRAHEVDPDCKVGCMVAGGPSAYPLTCDPKDIIAAQIENQNSFWYSADVQVRGAYPAFAKRMWEHDGVTVEFGEGDEEILRSGTVDFITYSYYMTSCVTTHEDVEMSGKGNLVMGAKNPYLTYSDWGWSIDPDGLRYTLNEIYGRYQIPVMVVENGLGAIDTVEEDGSIHDPYRIDYMREHVRAMGEAIADGVDLIAYTPWGCIDLVSASTGEMHKRYGMIYVDRHDDGTGSFERRRKDSFFWYKKCIESNGEDLD</sequence>
<name>B6GBJ9_9ACTN</name>
<dbReference type="InterPro" id="IPR017853">
    <property type="entry name" value="GH"/>
</dbReference>
<organism evidence="3 4">
    <name type="scientific">Collinsella stercoris DSM 13279</name>
    <dbReference type="NCBI Taxonomy" id="445975"/>
    <lineage>
        <taxon>Bacteria</taxon>
        <taxon>Bacillati</taxon>
        <taxon>Actinomycetota</taxon>
        <taxon>Coriobacteriia</taxon>
        <taxon>Coriobacteriales</taxon>
        <taxon>Coriobacteriaceae</taxon>
        <taxon>Collinsella</taxon>
    </lineage>
</organism>
<evidence type="ECO:0000256" key="1">
    <source>
        <dbReference type="ARBA" id="ARBA00023295"/>
    </source>
</evidence>
<evidence type="ECO:0000313" key="4">
    <source>
        <dbReference type="Proteomes" id="UP000003560"/>
    </source>
</evidence>
<dbReference type="GO" id="GO:0005829">
    <property type="term" value="C:cytosol"/>
    <property type="evidence" value="ECO:0007669"/>
    <property type="project" value="TreeGrafter"/>
</dbReference>
<dbReference type="InterPro" id="IPR033132">
    <property type="entry name" value="GH_1_N_CS"/>
</dbReference>
<dbReference type="EMBL" id="ABXJ01000077">
    <property type="protein sequence ID" value="EEA90352.1"/>
    <property type="molecule type" value="Genomic_DNA"/>
</dbReference>
<keyword evidence="3" id="KW-0378">Hydrolase</keyword>
<dbReference type="HOGENOM" id="CLU_001859_0_1_11"/>
<comment type="caution">
    <text evidence="3">The sequence shown here is derived from an EMBL/GenBank/DDBJ whole genome shotgun (WGS) entry which is preliminary data.</text>
</comment>
<dbReference type="PRINTS" id="PR00131">
    <property type="entry name" value="GLHYDRLASE1"/>
</dbReference>
<reference evidence="3 4" key="1">
    <citation type="submission" date="2008-10" db="EMBL/GenBank/DDBJ databases">
        <title>Draft genome sequence of Collinsella stercoris (DSM 13279).</title>
        <authorList>
            <person name="Sudarsanam P."/>
            <person name="Ley R."/>
            <person name="Guruge J."/>
            <person name="Turnbaugh P.J."/>
            <person name="Mahowald M."/>
            <person name="Liep D."/>
            <person name="Gordon J."/>
        </authorList>
    </citation>
    <scope>NUCLEOTIDE SEQUENCE [LARGE SCALE GENOMIC DNA]</scope>
    <source>
        <strain evidence="3 4">DSM 13279</strain>
    </source>
</reference>
<proteinExistence type="inferred from homology"/>
<reference evidence="3 4" key="2">
    <citation type="submission" date="2008-10" db="EMBL/GenBank/DDBJ databases">
        <authorList>
            <person name="Fulton L."/>
            <person name="Clifton S."/>
            <person name="Fulton B."/>
            <person name="Xu J."/>
            <person name="Minx P."/>
            <person name="Pepin K.H."/>
            <person name="Johnson M."/>
            <person name="Thiruvilangam P."/>
            <person name="Bhonagiri V."/>
            <person name="Nash W.E."/>
            <person name="Mardis E.R."/>
            <person name="Wilson R.K."/>
        </authorList>
    </citation>
    <scope>NUCLEOTIDE SEQUENCE [LARGE SCALE GENOMIC DNA]</scope>
    <source>
        <strain evidence="3 4">DSM 13279</strain>
    </source>
</reference>
<dbReference type="STRING" id="445975.COLSTE_01459"/>
<dbReference type="RefSeq" id="WP_006721102.1">
    <property type="nucleotide sequence ID" value="NZ_CP085935.1"/>
</dbReference>
<dbReference type="eggNOG" id="COG2723">
    <property type="taxonomic scope" value="Bacteria"/>
</dbReference>
<dbReference type="PROSITE" id="PS00653">
    <property type="entry name" value="GLYCOSYL_HYDROL_F1_2"/>
    <property type="match status" value="1"/>
</dbReference>
<dbReference type="PANTHER" id="PTHR10353">
    <property type="entry name" value="GLYCOSYL HYDROLASE"/>
    <property type="match status" value="1"/>
</dbReference>
<accession>B6GBJ9</accession>
<protein>
    <submittedName>
        <fullName evidence="3">Glycosyl hydrolase, family 1</fullName>
    </submittedName>
</protein>
<gene>
    <name evidence="3" type="ORF">COLSTE_01459</name>
</gene>
<dbReference type="AlphaFoldDB" id="B6GBJ9"/>
<dbReference type="OrthoDB" id="9765195at2"/>
<keyword evidence="4" id="KW-1185">Reference proteome</keyword>